<dbReference type="InterPro" id="IPR031101">
    <property type="entry name" value="Ctr9"/>
</dbReference>
<dbReference type="Gene3D" id="1.25.40.10">
    <property type="entry name" value="Tetratricopeptide repeat domain"/>
    <property type="match status" value="3"/>
</dbReference>
<feature type="region of interest" description="Disordered" evidence="4">
    <location>
        <begin position="1066"/>
        <end position="1284"/>
    </location>
</feature>
<dbReference type="GO" id="GO:0016593">
    <property type="term" value="C:Cdc73/Paf1 complex"/>
    <property type="evidence" value="ECO:0007669"/>
    <property type="project" value="TreeGrafter"/>
</dbReference>
<protein>
    <submittedName>
        <fullName evidence="5">Uncharacterized protein</fullName>
    </submittedName>
</protein>
<dbReference type="Pfam" id="PF13181">
    <property type="entry name" value="TPR_8"/>
    <property type="match status" value="3"/>
</dbReference>
<dbReference type="SUPFAM" id="SSF48452">
    <property type="entry name" value="TPR-like"/>
    <property type="match status" value="3"/>
</dbReference>
<evidence type="ECO:0000256" key="3">
    <source>
        <dbReference type="PROSITE-ProRule" id="PRU00339"/>
    </source>
</evidence>
<reference evidence="5" key="1">
    <citation type="submission" date="2023-07" db="EMBL/GenBank/DDBJ databases">
        <authorList>
            <consortium name="CYATHOMIX"/>
        </authorList>
    </citation>
    <scope>NUCLEOTIDE SEQUENCE</scope>
    <source>
        <strain evidence="5">N/A</strain>
    </source>
</reference>
<evidence type="ECO:0000256" key="1">
    <source>
        <dbReference type="ARBA" id="ARBA00022737"/>
    </source>
</evidence>
<dbReference type="InterPro" id="IPR011990">
    <property type="entry name" value="TPR-like_helical_dom_sf"/>
</dbReference>
<dbReference type="EMBL" id="CATQJL010000223">
    <property type="protein sequence ID" value="CAJ0598143.1"/>
    <property type="molecule type" value="Genomic_DNA"/>
</dbReference>
<feature type="compositionally biased region" description="Basic and acidic residues" evidence="4">
    <location>
        <begin position="1012"/>
        <end position="1023"/>
    </location>
</feature>
<proteinExistence type="predicted"/>
<gene>
    <name evidence="5" type="ORF">CYNAS_LOCUS10126</name>
</gene>
<sequence length="1284" mass="145578">MSRSVSIPLRDSVEDAENLKRLRRFCIEIWNLTQNWVSTSSQSCTVLEHLINNKLRIMYANSDQEQKLVGAAEGAETVVLDHDTKQRLLREIVKDAESLCDSMKELERVVNKFRTAKTRVESWVKLCTKPGPVTANILNTLSDALPDVIEMYDKEVSAKKAGLADLGQWEHRDVFMAVALTYKFEPFEIIEISFDALPEGDEVLEILRAEKASLHFWIDLGLEYYRSGRVDDFVRLLEVSGSEASLDYPEVENDQMRALDILAAYYVKLGHKERTSKERKRDLFSKATLLYTTADRIKMYDMPHLTGRAYFCLVEARASKVDQADQQFNFVLKQDAYDIPAMMGKAIIAFSKQDYKTALYFSKRALRQKPDGPADMRVGIGYCLARLGLTDKARIAFERALELQNDNGAQSAVACLGQAYSLEPENPVVLVHLANHFFFKGEMNKVERLAWHAMSMTESDEIKAEACYILARFFHFNRDYEKAFKYYYQATTLNHPTFVLPQYGLGQLYIMRGEYNQAIAAFETVLKSMPNNVDTMKVLAALYAHTDPGNHDRQDKARDMLTKVLEATPNDVEVLIDLAQLLEGVDPHKSLTLYENACDLIKTSEDGLQIDPPAAILNNIGALHMTLENYERAKEYFEAAEAKLQEDLEGDLCDSKLSSYVITMRYNLARCLEHLCLFEDAEVLYKGILREQENYTDCYLRLGCLARDRGQIYESSVWFKEAMSVDQNNADSWVLIGNLHMSKHEWGPGQKKFEQVLNKMDKEDAYSWVSLGNVWMEMLFNLGRKKTDDRTQEGKYMDRALQMFGKALKIEPKNIWAANGIGCVLASKAMWQDARDIFAQVREATSEFEDVWMNIAHVYIELGQYVPALQMYSNAIKKFEKEQDHQCLLYLARAYFKAGKLTESLHTLEKAMFEAPDNVLIKFNYAFVLKLHSTEVLQEVKSTAAQVRGAMDDLKTAERMFSFVAGNKDETLSGGRYVSRTHAGEEARACGDLLKQAQTYLVRAQQRDEEDERQRAKQNAEREALRQKMAQEIAEREKELREKQANMANMRNEYVQMTKNLLRIPELVEEKKGRGGGGGRRKKGEAGDEFVNDSSDMGSWHGGEGGEEGGERRKKDKSAKKASRKRREKRAAGAGSGSENEDEARERRRRKKESAQRKAEAKLSQKQQSKIKSRAFLSSDDDSSDGGAPARAPKETGEDSPRPPRITDSEDSDDSAPRHRRKKNVMDSDDEQSDSGSGGRPIIGASDSDNGSPAERTPDSNAGSDSDASPRKKKKQIQSDGDSD</sequence>
<dbReference type="Pfam" id="PF13432">
    <property type="entry name" value="TPR_16"/>
    <property type="match status" value="1"/>
</dbReference>
<name>A0AA36M4R8_CYLNA</name>
<comment type="caution">
    <text evidence="5">The sequence shown here is derived from an EMBL/GenBank/DDBJ whole genome shotgun (WGS) entry which is preliminary data.</text>
</comment>
<dbReference type="InterPro" id="IPR019734">
    <property type="entry name" value="TPR_rpt"/>
</dbReference>
<dbReference type="Proteomes" id="UP001176961">
    <property type="component" value="Unassembled WGS sequence"/>
</dbReference>
<evidence type="ECO:0000256" key="2">
    <source>
        <dbReference type="ARBA" id="ARBA00022803"/>
    </source>
</evidence>
<dbReference type="FunFam" id="1.25.40.10:FF:000162">
    <property type="entry name" value="CTR9 homolog, Paf1/RNA polymerase II complex component"/>
    <property type="match status" value="1"/>
</dbReference>
<dbReference type="GO" id="GO:0006355">
    <property type="term" value="P:regulation of DNA-templated transcription"/>
    <property type="evidence" value="ECO:0007669"/>
    <property type="project" value="InterPro"/>
</dbReference>
<dbReference type="GO" id="GO:0000993">
    <property type="term" value="F:RNA polymerase II complex binding"/>
    <property type="evidence" value="ECO:0007669"/>
    <property type="project" value="TreeGrafter"/>
</dbReference>
<dbReference type="GO" id="GO:0006368">
    <property type="term" value="P:transcription elongation by RNA polymerase II"/>
    <property type="evidence" value="ECO:0007669"/>
    <property type="project" value="TreeGrafter"/>
</dbReference>
<dbReference type="PANTHER" id="PTHR14027">
    <property type="entry name" value="RNA POLYMERASE-ASSOCIATED PROTEIN CTR9"/>
    <property type="match status" value="1"/>
</dbReference>
<organism evidence="5 6">
    <name type="scientific">Cylicocyclus nassatus</name>
    <name type="common">Nematode worm</name>
    <dbReference type="NCBI Taxonomy" id="53992"/>
    <lineage>
        <taxon>Eukaryota</taxon>
        <taxon>Metazoa</taxon>
        <taxon>Ecdysozoa</taxon>
        <taxon>Nematoda</taxon>
        <taxon>Chromadorea</taxon>
        <taxon>Rhabditida</taxon>
        <taxon>Rhabditina</taxon>
        <taxon>Rhabditomorpha</taxon>
        <taxon>Strongyloidea</taxon>
        <taxon>Strongylidae</taxon>
        <taxon>Cylicocyclus</taxon>
    </lineage>
</organism>
<dbReference type="PROSITE" id="PS50005">
    <property type="entry name" value="TPR"/>
    <property type="match status" value="5"/>
</dbReference>
<feature type="compositionally biased region" description="Basic and acidic residues" evidence="4">
    <location>
        <begin position="1192"/>
        <end position="1208"/>
    </location>
</feature>
<dbReference type="InterPro" id="IPR006597">
    <property type="entry name" value="Sel1-like"/>
</dbReference>
<feature type="repeat" description="TPR" evidence="3">
    <location>
        <begin position="885"/>
        <end position="918"/>
    </location>
</feature>
<feature type="repeat" description="TPR" evidence="3">
    <location>
        <begin position="849"/>
        <end position="882"/>
    </location>
</feature>
<keyword evidence="1" id="KW-0677">Repeat</keyword>
<dbReference type="SUPFAM" id="SSF81901">
    <property type="entry name" value="HCP-like"/>
    <property type="match status" value="1"/>
</dbReference>
<evidence type="ECO:0000313" key="6">
    <source>
        <dbReference type="Proteomes" id="UP001176961"/>
    </source>
</evidence>
<dbReference type="PANTHER" id="PTHR14027:SF2">
    <property type="entry name" value="RNA POLYMERASE-ASSOCIATED PROTEIN CTR9 HOMOLOG"/>
    <property type="match status" value="1"/>
</dbReference>
<dbReference type="SMART" id="SM00671">
    <property type="entry name" value="SEL1"/>
    <property type="match status" value="2"/>
</dbReference>
<keyword evidence="6" id="KW-1185">Reference proteome</keyword>
<evidence type="ECO:0000256" key="4">
    <source>
        <dbReference type="SAM" id="MobiDB-lite"/>
    </source>
</evidence>
<feature type="region of interest" description="Disordered" evidence="4">
    <location>
        <begin position="1004"/>
        <end position="1023"/>
    </location>
</feature>
<evidence type="ECO:0000313" key="5">
    <source>
        <dbReference type="EMBL" id="CAJ0598143.1"/>
    </source>
</evidence>
<feature type="repeat" description="TPR" evidence="3">
    <location>
        <begin position="374"/>
        <end position="407"/>
    </location>
</feature>
<feature type="compositionally biased region" description="Basic residues" evidence="4">
    <location>
        <begin position="1112"/>
        <end position="1129"/>
    </location>
</feature>
<dbReference type="Pfam" id="PF13174">
    <property type="entry name" value="TPR_6"/>
    <property type="match status" value="1"/>
</dbReference>
<keyword evidence="2 3" id="KW-0802">TPR repeat</keyword>
<dbReference type="FunFam" id="1.25.40.10:FF:000322">
    <property type="entry name" value="RNA polymerase-associated protein CTR9 homolog"/>
    <property type="match status" value="1"/>
</dbReference>
<dbReference type="SMART" id="SM00028">
    <property type="entry name" value="TPR"/>
    <property type="match status" value="11"/>
</dbReference>
<feature type="repeat" description="TPR" evidence="3">
    <location>
        <begin position="499"/>
        <end position="532"/>
    </location>
</feature>
<accession>A0AA36M4R8</accession>
<feature type="compositionally biased region" description="Basic and acidic residues" evidence="4">
    <location>
        <begin position="1153"/>
        <end position="1163"/>
    </location>
</feature>
<feature type="repeat" description="TPR" evidence="3">
    <location>
        <begin position="614"/>
        <end position="647"/>
    </location>
</feature>